<name>A0A4R6BMQ0_9STAP</name>
<dbReference type="InterPro" id="IPR015421">
    <property type="entry name" value="PyrdxlP-dep_Trfase_major"/>
</dbReference>
<dbReference type="RefSeq" id="WP_133429201.1">
    <property type="nucleotide sequence ID" value="NZ_BMCC01000001.1"/>
</dbReference>
<comment type="caution">
    <text evidence="1">The sequence shown here is derived from an EMBL/GenBank/DDBJ whole genome shotgun (WGS) entry which is preliminary data.</text>
</comment>
<sequence>MMNELIKKIDQKIRPVHEAIEARALVNQEKVLSSFQEQRIAESDLIGTFGYGYDDTGRDQLEALYARVFKAEDAIVRPQVISGTHAITLALASHLATGDELLYITGEPYDTLLEVIGVNGNGIGSLIENGVSYDTVTLKDGEIDINTVLERITNKTKVIAIQRSKGYASRPSLTIAQLEKAITEIKDVYPDKIIFVDNCYGEFVEEREPIEVGADLIAGSLIKNPGGGICKIGGYIAGNQALIERIGYRLTAPGIGKEAGASLYSLHEMYQGFFLAPHVVSQSLKGAVFTAALLGELGMKTSPAYDDIRTDLIQSVTFDDAVKMVKFCQAIQSASPINSQFAPMPAYMPGYEDDVIMAAGTFIQGASIELTADGPLRAPYEAYIQGGLTYEHVKLAIIQAVKSLEIEEIKHN</sequence>
<proteinExistence type="predicted"/>
<evidence type="ECO:0000313" key="2">
    <source>
        <dbReference type="Proteomes" id="UP000295328"/>
    </source>
</evidence>
<dbReference type="InterPro" id="IPR015424">
    <property type="entry name" value="PyrdxlP-dep_Trfase"/>
</dbReference>
<organism evidence="1 2">
    <name type="scientific">Macrococcus hajekii</name>
    <dbReference type="NCBI Taxonomy" id="198482"/>
    <lineage>
        <taxon>Bacteria</taxon>
        <taxon>Bacillati</taxon>
        <taxon>Bacillota</taxon>
        <taxon>Bacilli</taxon>
        <taxon>Bacillales</taxon>
        <taxon>Staphylococcaceae</taxon>
        <taxon>Macrococcus</taxon>
    </lineage>
</organism>
<dbReference type="PANTHER" id="PTHR46658:SF1">
    <property type="entry name" value="CYS OR MET METABOLISM PYRIDOXAL-PHOSPHATE-DEPENDENT ENZYME"/>
    <property type="match status" value="1"/>
</dbReference>
<dbReference type="EMBL" id="SCWE01000001">
    <property type="protein sequence ID" value="TDM03113.1"/>
    <property type="molecule type" value="Genomic_DNA"/>
</dbReference>
<gene>
    <name evidence="1" type="ORF">ERX37_03235</name>
</gene>
<dbReference type="Pfam" id="PF06838">
    <property type="entry name" value="Met_gamma_lyase"/>
    <property type="match status" value="1"/>
</dbReference>
<dbReference type="PANTHER" id="PTHR46658">
    <property type="entry name" value="CYS OR MET METABOLISM PYRIDOXAL-PHOSPHATE-DEPENDENT ENZYME"/>
    <property type="match status" value="1"/>
</dbReference>
<dbReference type="InterPro" id="IPR009651">
    <property type="entry name" value="Met_g_lyase_put"/>
</dbReference>
<evidence type="ECO:0008006" key="3">
    <source>
        <dbReference type="Google" id="ProtNLM"/>
    </source>
</evidence>
<dbReference type="AlphaFoldDB" id="A0A4R6BMQ0"/>
<keyword evidence="2" id="KW-1185">Reference proteome</keyword>
<dbReference type="SUPFAM" id="SSF53383">
    <property type="entry name" value="PLP-dependent transferases"/>
    <property type="match status" value="1"/>
</dbReference>
<accession>A0A4R6BMQ0</accession>
<dbReference type="Proteomes" id="UP000295328">
    <property type="component" value="Unassembled WGS sequence"/>
</dbReference>
<protein>
    <recommendedName>
        <fullName evidence="3">Methionine gamma-lyase family protein</fullName>
    </recommendedName>
</protein>
<dbReference type="Gene3D" id="3.90.1150.60">
    <property type="entry name" value="Methioning gamme-lyase, C-terminal domain"/>
    <property type="match status" value="1"/>
</dbReference>
<dbReference type="OrthoDB" id="9764766at2"/>
<evidence type="ECO:0000313" key="1">
    <source>
        <dbReference type="EMBL" id="TDM03113.1"/>
    </source>
</evidence>
<reference evidence="1 2" key="1">
    <citation type="submission" date="2019-01" db="EMBL/GenBank/DDBJ databases">
        <title>Draft genome sequences of the type strains of six Macrococcus species.</title>
        <authorList>
            <person name="Mazhar S."/>
            <person name="Altermann E."/>
            <person name="Hill C."/>
            <person name="Mcauliffe O."/>
        </authorList>
    </citation>
    <scope>NUCLEOTIDE SEQUENCE [LARGE SCALE GENOMIC DNA]</scope>
    <source>
        <strain evidence="1 2">CCM4809</strain>
    </source>
</reference>
<dbReference type="Gene3D" id="3.40.640.10">
    <property type="entry name" value="Type I PLP-dependent aspartate aminotransferase-like (Major domain)"/>
    <property type="match status" value="1"/>
</dbReference>